<dbReference type="Proteomes" id="UP000218690">
    <property type="component" value="Unassembled WGS sequence"/>
</dbReference>
<reference evidence="2 3" key="1">
    <citation type="submission" date="2017-09" db="EMBL/GenBank/DDBJ databases">
        <title>Draft Genome Sequence of Corynebacterium accolens AH4003.</title>
        <authorList>
            <person name="Chen Y."/>
            <person name="Oosthuysen W.F."/>
            <person name="Kelley S."/>
            <person name="Horswill A."/>
        </authorList>
    </citation>
    <scope>NUCLEOTIDE SEQUENCE [LARGE SCALE GENOMIC DNA]</scope>
    <source>
        <strain evidence="2 3">AH4003</strain>
    </source>
</reference>
<keyword evidence="1" id="KW-0812">Transmembrane</keyword>
<evidence type="ECO:0000313" key="3">
    <source>
        <dbReference type="Proteomes" id="UP000218690"/>
    </source>
</evidence>
<dbReference type="AlphaFoldDB" id="A0A2A4AIM9"/>
<evidence type="ECO:0000256" key="1">
    <source>
        <dbReference type="SAM" id="Phobius"/>
    </source>
</evidence>
<keyword evidence="1" id="KW-0472">Membrane</keyword>
<name>A0A2A4AIM9_9CORY</name>
<feature type="transmembrane region" description="Helical" evidence="1">
    <location>
        <begin position="43"/>
        <end position="67"/>
    </location>
</feature>
<comment type="caution">
    <text evidence="2">The sequence shown here is derived from an EMBL/GenBank/DDBJ whole genome shotgun (WGS) entry which is preliminary data.</text>
</comment>
<dbReference type="EMBL" id="NWBP01000033">
    <property type="protein sequence ID" value="PCC82150.1"/>
    <property type="molecule type" value="Genomic_DNA"/>
</dbReference>
<gene>
    <name evidence="2" type="ORF">COM45_10620</name>
</gene>
<organism evidence="2 3">
    <name type="scientific">Corynebacterium accolens</name>
    <dbReference type="NCBI Taxonomy" id="38284"/>
    <lineage>
        <taxon>Bacteria</taxon>
        <taxon>Bacillati</taxon>
        <taxon>Actinomycetota</taxon>
        <taxon>Actinomycetes</taxon>
        <taxon>Mycobacteriales</taxon>
        <taxon>Corynebacteriaceae</taxon>
        <taxon>Corynebacterium</taxon>
    </lineage>
</organism>
<evidence type="ECO:0000313" key="2">
    <source>
        <dbReference type="EMBL" id="PCC82150.1"/>
    </source>
</evidence>
<protein>
    <submittedName>
        <fullName evidence="2">Permease</fullName>
    </submittedName>
</protein>
<feature type="transmembrane region" description="Helical" evidence="1">
    <location>
        <begin position="16"/>
        <end position="37"/>
    </location>
</feature>
<proteinExistence type="predicted"/>
<keyword evidence="1" id="KW-1133">Transmembrane helix</keyword>
<accession>A0A2A4AIM9</accession>
<sequence length="87" mass="10223">MRIFADTSAWMPNYRFAYIAVWAGLVFCLIGLVFLFFTSGEPLSIGICAFVAVYCLFMIFQMPRWALDAREEKERRRRAKAARKEMR</sequence>